<proteinExistence type="predicted"/>
<organism evidence="1 2">
    <name type="scientific">Peribacillus simplex</name>
    <dbReference type="NCBI Taxonomy" id="1478"/>
    <lineage>
        <taxon>Bacteria</taxon>
        <taxon>Bacillati</taxon>
        <taxon>Bacillota</taxon>
        <taxon>Bacilli</taxon>
        <taxon>Bacillales</taxon>
        <taxon>Bacillaceae</taxon>
        <taxon>Peribacillus</taxon>
    </lineage>
</organism>
<dbReference type="EMBL" id="LNNH01000010">
    <property type="protein sequence ID" value="KWW21912.1"/>
    <property type="molecule type" value="Genomic_DNA"/>
</dbReference>
<dbReference type="Proteomes" id="UP000064189">
    <property type="component" value="Unassembled WGS sequence"/>
</dbReference>
<reference evidence="1 2" key="1">
    <citation type="submission" date="2015-11" db="EMBL/GenBank/DDBJ databases">
        <title>Genome Sequence of Bacillus simplex strain VanAntwerpen2.</title>
        <authorList>
            <person name="Couger M.B."/>
        </authorList>
    </citation>
    <scope>NUCLEOTIDE SEQUENCE [LARGE SCALE GENOMIC DNA]</scope>
    <source>
        <strain evidence="1 2">VanAntwerpen02</strain>
    </source>
</reference>
<dbReference type="AlphaFoldDB" id="A0A120GQV4"/>
<dbReference type="RefSeq" id="WP_061140912.1">
    <property type="nucleotide sequence ID" value="NZ_LNNH01000010.1"/>
</dbReference>
<sequence length="111" mass="13105">MCGIQFILATTYKEAYKEETFVEFEEGIHSYLLKKEKDSANKFGFLLNLDIYGETILYRDEIKQLIGICEGLIHTYTKEDKDQQVRRFAKDLKWLCMEAIQRKKHVFAIGD</sequence>
<name>A0A120GQV4_9BACI</name>
<evidence type="ECO:0000313" key="2">
    <source>
        <dbReference type="Proteomes" id="UP000064189"/>
    </source>
</evidence>
<accession>A0A120GQV4</accession>
<keyword evidence="2" id="KW-1185">Reference proteome</keyword>
<evidence type="ECO:0000313" key="1">
    <source>
        <dbReference type="EMBL" id="KWW21912.1"/>
    </source>
</evidence>
<comment type="caution">
    <text evidence="1">The sequence shown here is derived from an EMBL/GenBank/DDBJ whole genome shotgun (WGS) entry which is preliminary data.</text>
</comment>
<gene>
    <name evidence="1" type="ORF">AS888_05345</name>
</gene>
<protein>
    <submittedName>
        <fullName evidence="1">Uncharacterized protein</fullName>
    </submittedName>
</protein>